<dbReference type="AlphaFoldDB" id="A0A1G2U6C8"/>
<accession>A0A1G2U6C8</accession>
<organism evidence="1 2">
    <name type="scientific">Candidatus Zambryskibacteria bacterium RIFCSPLOWO2_01_FULL_43_17</name>
    <dbReference type="NCBI Taxonomy" id="1802760"/>
    <lineage>
        <taxon>Bacteria</taxon>
        <taxon>Candidatus Zambryskiibacteriota</taxon>
    </lineage>
</organism>
<name>A0A1G2U6C8_9BACT</name>
<evidence type="ECO:0000313" key="1">
    <source>
        <dbReference type="EMBL" id="OHB04560.1"/>
    </source>
</evidence>
<sequence length="261" mass="29107">MNMKNKLIIIAILVIAIIGLATLMFGEYVQAPLTEDQAIIDSAQKPAEEGLKSEVDKGKQGGVISIASPSVALTKEDLWKTWTQYLTFAKDKNIEGVKSLSYQVSESCAKPELKKECEEKMLAVYTAGIAMNEKGFTKAFIDSKQAILKTEVRVEEKDESFVATEGQIVFAVNSSGKMSLLHLDPAQIWTVRKNNASTTAELKARLSLFTKDSDLDGLSDDLERCIFPDDWIVFVCNETNPIKRDSDNDGWWDGVEYFFQN</sequence>
<comment type="caution">
    <text evidence="1">The sequence shown here is derived from an EMBL/GenBank/DDBJ whole genome shotgun (WGS) entry which is preliminary data.</text>
</comment>
<dbReference type="EMBL" id="MHWD01000008">
    <property type="protein sequence ID" value="OHB04560.1"/>
    <property type="molecule type" value="Genomic_DNA"/>
</dbReference>
<protein>
    <submittedName>
        <fullName evidence="1">Uncharacterized protein</fullName>
    </submittedName>
</protein>
<gene>
    <name evidence="1" type="ORF">A2920_01275</name>
</gene>
<proteinExistence type="predicted"/>
<evidence type="ECO:0000313" key="2">
    <source>
        <dbReference type="Proteomes" id="UP000179283"/>
    </source>
</evidence>
<reference evidence="1 2" key="1">
    <citation type="journal article" date="2016" name="Nat. Commun.">
        <title>Thousands of microbial genomes shed light on interconnected biogeochemical processes in an aquifer system.</title>
        <authorList>
            <person name="Anantharaman K."/>
            <person name="Brown C.T."/>
            <person name="Hug L.A."/>
            <person name="Sharon I."/>
            <person name="Castelle C.J."/>
            <person name="Probst A.J."/>
            <person name="Thomas B.C."/>
            <person name="Singh A."/>
            <person name="Wilkins M.J."/>
            <person name="Karaoz U."/>
            <person name="Brodie E.L."/>
            <person name="Williams K.H."/>
            <person name="Hubbard S.S."/>
            <person name="Banfield J.F."/>
        </authorList>
    </citation>
    <scope>NUCLEOTIDE SEQUENCE [LARGE SCALE GENOMIC DNA]</scope>
</reference>
<dbReference type="Proteomes" id="UP000179283">
    <property type="component" value="Unassembled WGS sequence"/>
</dbReference>